<reference evidence="5" key="3">
    <citation type="journal article" date="2019" name="Int. J. Syst. Evol. Microbiol.">
        <title>The Global Catalogue of Microorganisms (GCM) 10K type strain sequencing project: providing services to taxonomists for standard genome sequencing and annotation.</title>
        <authorList>
            <consortium name="The Broad Institute Genomics Platform"/>
            <consortium name="The Broad Institute Genome Sequencing Center for Infectious Disease"/>
            <person name="Wu L."/>
            <person name="Ma J."/>
        </authorList>
    </citation>
    <scope>NUCLEOTIDE SEQUENCE [LARGE SCALE GENOMIC DNA]</scope>
    <source>
        <strain evidence="5">CGMCC 1.11013</strain>
    </source>
</reference>
<dbReference type="RefSeq" id="WP_035966472.1">
    <property type="nucleotide sequence ID" value="NZ_BMEG01000006.1"/>
</dbReference>
<keyword evidence="1" id="KW-0812">Transmembrane</keyword>
<name>A0A069NZ13_9BURK</name>
<dbReference type="EMBL" id="BMEG01000006">
    <property type="protein sequence ID" value="GGD80160.1"/>
    <property type="molecule type" value="Genomic_DNA"/>
</dbReference>
<reference evidence="2" key="4">
    <citation type="submission" date="2024-05" db="EMBL/GenBank/DDBJ databases">
        <authorList>
            <person name="Sun Q."/>
            <person name="Zhou Y."/>
        </authorList>
    </citation>
    <scope>NUCLEOTIDE SEQUENCE</scope>
    <source>
        <strain evidence="2">CGMCC 1.11013</strain>
    </source>
</reference>
<reference evidence="3 4" key="2">
    <citation type="submission" date="2014-03" db="EMBL/GenBank/DDBJ databases">
        <title>Draft Genome Sequences of Four Burkholderia Strains.</title>
        <authorList>
            <person name="Liu X.Y."/>
            <person name="Li C.X."/>
            <person name="Xu J.H."/>
        </authorList>
    </citation>
    <scope>NUCLEOTIDE SEQUENCE [LARGE SCALE GENOMIC DNA]</scope>
    <source>
        <strain evidence="3 4">R27</strain>
    </source>
</reference>
<accession>A0A069NZ13</accession>
<evidence type="ECO:0000313" key="2">
    <source>
        <dbReference type="EMBL" id="GGD80160.1"/>
    </source>
</evidence>
<organism evidence="3 4">
    <name type="scientific">Caballeronia grimmiae</name>
    <dbReference type="NCBI Taxonomy" id="1071679"/>
    <lineage>
        <taxon>Bacteria</taxon>
        <taxon>Pseudomonadati</taxon>
        <taxon>Pseudomonadota</taxon>
        <taxon>Betaproteobacteria</taxon>
        <taxon>Burkholderiales</taxon>
        <taxon>Burkholderiaceae</taxon>
        <taxon>Caballeronia</taxon>
    </lineage>
</organism>
<evidence type="ECO:0000313" key="4">
    <source>
        <dbReference type="Proteomes" id="UP000027439"/>
    </source>
</evidence>
<keyword evidence="5" id="KW-1185">Reference proteome</keyword>
<gene>
    <name evidence="3" type="ORF">BG57_07525</name>
    <name evidence="2" type="ORF">GCM10010985_38350</name>
</gene>
<evidence type="ECO:0000256" key="1">
    <source>
        <dbReference type="SAM" id="Phobius"/>
    </source>
</evidence>
<dbReference type="Proteomes" id="UP000597138">
    <property type="component" value="Unassembled WGS sequence"/>
</dbReference>
<keyword evidence="1" id="KW-1133">Transmembrane helix</keyword>
<dbReference type="Proteomes" id="UP000027439">
    <property type="component" value="Unassembled WGS sequence"/>
</dbReference>
<keyword evidence="1" id="KW-0472">Membrane</keyword>
<dbReference type="eggNOG" id="ENOG50338JC">
    <property type="taxonomic scope" value="Bacteria"/>
</dbReference>
<evidence type="ECO:0000313" key="5">
    <source>
        <dbReference type="Proteomes" id="UP000597138"/>
    </source>
</evidence>
<dbReference type="OrthoDB" id="5642936at2"/>
<evidence type="ECO:0000313" key="3">
    <source>
        <dbReference type="EMBL" id="KDR33593.1"/>
    </source>
</evidence>
<comment type="caution">
    <text evidence="3">The sequence shown here is derived from an EMBL/GenBank/DDBJ whole genome shotgun (WGS) entry which is preliminary data.</text>
</comment>
<dbReference type="AlphaFoldDB" id="A0A069NZ13"/>
<sequence length="112" mass="12086">MPEQITKYPDVTLRVLKGAGAACGDGAPQKILKQCPADRFCSLPTGEICVYGVAEIPTMTQIDTREIAAVVSPRFTFDRIELLSLSGLGVVLLLIGLILGFAAGKYSRKRQF</sequence>
<feature type="transmembrane region" description="Helical" evidence="1">
    <location>
        <begin position="82"/>
        <end position="103"/>
    </location>
</feature>
<proteinExistence type="predicted"/>
<dbReference type="EMBL" id="JFHE01000015">
    <property type="protein sequence ID" value="KDR33593.1"/>
    <property type="molecule type" value="Genomic_DNA"/>
</dbReference>
<protein>
    <submittedName>
        <fullName evidence="3">Uncharacterized protein</fullName>
    </submittedName>
</protein>
<reference evidence="2" key="1">
    <citation type="journal article" date="2014" name="Int. J. Syst. Evol. Microbiol.">
        <title>Complete genome of a new Firmicutes species belonging to the dominant human colonic microbiota ('Ruminococcus bicirculans') reveals two chromosomes and a selective capacity to utilize plant glucans.</title>
        <authorList>
            <consortium name="NISC Comparative Sequencing Program"/>
            <person name="Wegmann U."/>
            <person name="Louis P."/>
            <person name="Goesmann A."/>
            <person name="Henrissat B."/>
            <person name="Duncan S.H."/>
            <person name="Flint H.J."/>
        </authorList>
    </citation>
    <scope>NUCLEOTIDE SEQUENCE</scope>
    <source>
        <strain evidence="2">CGMCC 1.11013</strain>
    </source>
</reference>